<accession>A0ABD1GIG5</accession>
<dbReference type="SMART" id="SM00475">
    <property type="entry name" value="53EXOc"/>
    <property type="match status" value="1"/>
</dbReference>
<dbReference type="EMBL" id="JBEAFC010000008">
    <property type="protein sequence ID" value="KAL1543921.1"/>
    <property type="molecule type" value="Genomic_DNA"/>
</dbReference>
<dbReference type="InterPro" id="IPR038969">
    <property type="entry name" value="FEN"/>
</dbReference>
<dbReference type="Pfam" id="PF02739">
    <property type="entry name" value="5_3_exonuc_N"/>
    <property type="match status" value="1"/>
</dbReference>
<evidence type="ECO:0000256" key="2">
    <source>
        <dbReference type="ARBA" id="ARBA00022801"/>
    </source>
</evidence>
<dbReference type="InterPro" id="IPR002421">
    <property type="entry name" value="5-3_exonuclease"/>
</dbReference>
<feature type="domain" description="5'-3' exonuclease" evidence="3">
    <location>
        <begin position="89"/>
        <end position="355"/>
    </location>
</feature>
<evidence type="ECO:0000313" key="4">
    <source>
        <dbReference type="EMBL" id="KAL1543921.1"/>
    </source>
</evidence>
<name>A0ABD1GIG5_SALDI</name>
<dbReference type="PANTHER" id="PTHR42646:SF4">
    <property type="entry name" value="5'-3' EXONUCLEASE FAMILY PROTEIN"/>
    <property type="match status" value="1"/>
</dbReference>
<dbReference type="Gene3D" id="1.10.150.20">
    <property type="entry name" value="5' to 3' exonuclease, C-terminal subdomain"/>
    <property type="match status" value="1"/>
</dbReference>
<dbReference type="InterPro" id="IPR029060">
    <property type="entry name" value="PIN-like_dom_sf"/>
</dbReference>
<proteinExistence type="predicted"/>
<keyword evidence="5" id="KW-1185">Reference proteome</keyword>
<comment type="caution">
    <text evidence="4">The sequence shown here is derived from an EMBL/GenBank/DDBJ whole genome shotgun (WGS) entry which is preliminary data.</text>
</comment>
<keyword evidence="2" id="KW-0378">Hydrolase</keyword>
<protein>
    <submittedName>
        <fullName evidence="4">DNA polymerase I isoform X3</fullName>
    </submittedName>
</protein>
<reference evidence="4 5" key="1">
    <citation type="submission" date="2024-06" db="EMBL/GenBank/DDBJ databases">
        <title>A chromosome level genome sequence of Diviner's sage (Salvia divinorum).</title>
        <authorList>
            <person name="Ford S.A."/>
            <person name="Ro D.-K."/>
            <person name="Ness R.W."/>
            <person name="Phillips M.A."/>
        </authorList>
    </citation>
    <scope>NUCLEOTIDE SEQUENCE [LARGE SCALE GENOMIC DNA]</scope>
    <source>
        <strain evidence="4">SAF-2024a</strain>
        <tissue evidence="4">Leaf</tissue>
    </source>
</reference>
<gene>
    <name evidence="4" type="ORF">AAHA92_20834</name>
</gene>
<keyword evidence="1" id="KW-0540">Nuclease</keyword>
<dbReference type="AlphaFoldDB" id="A0ABD1GIG5"/>
<dbReference type="InterPro" id="IPR020045">
    <property type="entry name" value="DNA_polI_H3TH"/>
</dbReference>
<dbReference type="FunFam" id="3.40.50.1010:FF:000027">
    <property type="entry name" value="5'-3' exonuclease family protein"/>
    <property type="match status" value="1"/>
</dbReference>
<dbReference type="CDD" id="cd09859">
    <property type="entry name" value="PIN_53EXO"/>
    <property type="match status" value="1"/>
</dbReference>
<dbReference type="Proteomes" id="UP001567538">
    <property type="component" value="Unassembled WGS sequence"/>
</dbReference>
<dbReference type="Pfam" id="PF01367">
    <property type="entry name" value="5_3_exonuc"/>
    <property type="match status" value="1"/>
</dbReference>
<dbReference type="InterPro" id="IPR036279">
    <property type="entry name" value="5-3_exonuclease_C_sf"/>
</dbReference>
<dbReference type="SUPFAM" id="SSF88723">
    <property type="entry name" value="PIN domain-like"/>
    <property type="match status" value="1"/>
</dbReference>
<dbReference type="SUPFAM" id="SSF47807">
    <property type="entry name" value="5' to 3' exonuclease, C-terminal subdomain"/>
    <property type="match status" value="1"/>
</dbReference>
<dbReference type="Gene3D" id="3.40.50.1010">
    <property type="entry name" value="5'-nuclease"/>
    <property type="match status" value="1"/>
</dbReference>
<evidence type="ECO:0000256" key="1">
    <source>
        <dbReference type="ARBA" id="ARBA00022722"/>
    </source>
</evidence>
<evidence type="ECO:0000313" key="5">
    <source>
        <dbReference type="Proteomes" id="UP001567538"/>
    </source>
</evidence>
<dbReference type="GO" id="GO:0016788">
    <property type="term" value="F:hydrolase activity, acting on ester bonds"/>
    <property type="evidence" value="ECO:0007669"/>
    <property type="project" value="UniProtKB-ARBA"/>
</dbReference>
<organism evidence="4 5">
    <name type="scientific">Salvia divinorum</name>
    <name type="common">Maria pastora</name>
    <name type="synonym">Diviner's sage</name>
    <dbReference type="NCBI Taxonomy" id="28513"/>
    <lineage>
        <taxon>Eukaryota</taxon>
        <taxon>Viridiplantae</taxon>
        <taxon>Streptophyta</taxon>
        <taxon>Embryophyta</taxon>
        <taxon>Tracheophyta</taxon>
        <taxon>Spermatophyta</taxon>
        <taxon>Magnoliopsida</taxon>
        <taxon>eudicotyledons</taxon>
        <taxon>Gunneridae</taxon>
        <taxon>Pentapetalae</taxon>
        <taxon>asterids</taxon>
        <taxon>lamiids</taxon>
        <taxon>Lamiales</taxon>
        <taxon>Lamiaceae</taxon>
        <taxon>Nepetoideae</taxon>
        <taxon>Mentheae</taxon>
        <taxon>Salviinae</taxon>
        <taxon>Salvia</taxon>
        <taxon>Salvia subgen. Calosphace</taxon>
    </lineage>
</organism>
<dbReference type="PANTHER" id="PTHR42646">
    <property type="entry name" value="FLAP ENDONUCLEASE XNI"/>
    <property type="match status" value="1"/>
</dbReference>
<sequence>MDSISKITQFISSCDCLYPARIYHLPSLISVPNSRTKKAESWRVIKPLFSAANGEQSAAHEEALLPQLRRNGGSSVNDVGGCYDKIPRKRRVFFLDVNPLCYRGSTPSLDSFAHWISIFFSQVSLNDPVVAVLDGEGGNEYRRQLLPSYKTNRKKMLQQFPAAERSTTASIGRSKKLVMDVLQKCNVPVVKIEGHEADDVVATLVHQVLHKGYRAVIASPDKDFKQLISEDVQMVIPVQELDRWSFYTLKHYIAQYNCDPQSDLSLRCILGDEIDGVPGIQHLVPGFGRKTALKLVKKHRTLENLLSAASVRSVGRQYAQEALTKYADFLRKNYEVLSLKRDVNIQIEEQWLVTRDAQNDSIILSSFREFLSKTRDRKWQSKSQPHGLKAVT</sequence>
<dbReference type="GO" id="GO:0004518">
    <property type="term" value="F:nuclease activity"/>
    <property type="evidence" value="ECO:0007669"/>
    <property type="project" value="UniProtKB-KW"/>
</dbReference>
<evidence type="ECO:0000259" key="3">
    <source>
        <dbReference type="SMART" id="SM00475"/>
    </source>
</evidence>
<dbReference type="InterPro" id="IPR020046">
    <property type="entry name" value="5-3_exonucl_a-hlix_arch_N"/>
</dbReference>
<dbReference type="FunFam" id="1.10.150.20:FF:000042">
    <property type="entry name" value="5'-3' exonuclease family protein"/>
    <property type="match status" value="1"/>
</dbReference>